<dbReference type="Proteomes" id="UP000033710">
    <property type="component" value="Unassembled WGS sequence"/>
</dbReference>
<name>A0A0F2MD69_SPOSC</name>
<reference evidence="1 2" key="1">
    <citation type="journal article" date="2014" name="BMC Genomics">
        <title>Comparative genomics of the major fungal agents of human and animal Sporotrichosis: Sporothrix schenckii and Sporothrix brasiliensis.</title>
        <authorList>
            <person name="Teixeira M.M."/>
            <person name="de Almeida L.G."/>
            <person name="Kubitschek-Barreira P."/>
            <person name="Alves F.L."/>
            <person name="Kioshima E.S."/>
            <person name="Abadio A.K."/>
            <person name="Fernandes L."/>
            <person name="Derengowski L.S."/>
            <person name="Ferreira K.S."/>
            <person name="Souza R.C."/>
            <person name="Ruiz J.C."/>
            <person name="de Andrade N.C."/>
            <person name="Paes H.C."/>
            <person name="Nicola A.M."/>
            <person name="Albuquerque P."/>
            <person name="Gerber A.L."/>
            <person name="Martins V.P."/>
            <person name="Peconick L.D."/>
            <person name="Neto A.V."/>
            <person name="Chaucanez C.B."/>
            <person name="Silva P.A."/>
            <person name="Cunha O.L."/>
            <person name="de Oliveira F.F."/>
            <person name="dos Santos T.C."/>
            <person name="Barros A.L."/>
            <person name="Soares M.A."/>
            <person name="de Oliveira L.M."/>
            <person name="Marini M.M."/>
            <person name="Villalobos-Duno H."/>
            <person name="Cunha M.M."/>
            <person name="de Hoog S."/>
            <person name="da Silveira J.F."/>
            <person name="Henrissat B."/>
            <person name="Nino-Vega G.A."/>
            <person name="Cisalpino P.S."/>
            <person name="Mora-Montes H.M."/>
            <person name="Almeida S.R."/>
            <person name="Stajich J.E."/>
            <person name="Lopes-Bezerra L.M."/>
            <person name="Vasconcelos A.T."/>
            <person name="Felipe M.S."/>
        </authorList>
    </citation>
    <scope>NUCLEOTIDE SEQUENCE [LARGE SCALE GENOMIC DNA]</scope>
    <source>
        <strain evidence="1 2">1099-18</strain>
    </source>
</reference>
<evidence type="ECO:0000313" key="2">
    <source>
        <dbReference type="Proteomes" id="UP000033710"/>
    </source>
</evidence>
<gene>
    <name evidence="1" type="ORF">SPSK_08058</name>
</gene>
<proteinExistence type="predicted"/>
<dbReference type="VEuPathDB" id="FungiDB:SPSK_08058"/>
<evidence type="ECO:0000313" key="1">
    <source>
        <dbReference type="EMBL" id="KJR87643.1"/>
    </source>
</evidence>
<organism evidence="1 2">
    <name type="scientific">Sporothrix schenckii 1099-18</name>
    <dbReference type="NCBI Taxonomy" id="1397361"/>
    <lineage>
        <taxon>Eukaryota</taxon>
        <taxon>Fungi</taxon>
        <taxon>Dikarya</taxon>
        <taxon>Ascomycota</taxon>
        <taxon>Pezizomycotina</taxon>
        <taxon>Sordariomycetes</taxon>
        <taxon>Sordariomycetidae</taxon>
        <taxon>Ophiostomatales</taxon>
        <taxon>Ophiostomataceae</taxon>
        <taxon>Sporothrix</taxon>
    </lineage>
</organism>
<dbReference type="EMBL" id="AXCR01000004">
    <property type="protein sequence ID" value="KJR87643.1"/>
    <property type="molecule type" value="Genomic_DNA"/>
</dbReference>
<reference evidence="1 2" key="2">
    <citation type="journal article" date="2015" name="Eukaryot. Cell">
        <title>Asexual propagation of a virulent clone complex in a human and feline outbreak of sporotrichosis.</title>
        <authorList>
            <person name="Teixeira Mde M."/>
            <person name="Rodrigues A.M."/>
            <person name="Tsui C.K."/>
            <person name="de Almeida L.G."/>
            <person name="Van Diepeningen A.D."/>
            <person name="van den Ende B.G."/>
            <person name="Fernandes G.F."/>
            <person name="Kano R."/>
            <person name="Hamelin R.C."/>
            <person name="Lopes-Bezerra L.M."/>
            <person name="Vasconcelos A.T."/>
            <person name="de Hoog S."/>
            <person name="de Camargo Z.P."/>
            <person name="Felipe M.S."/>
        </authorList>
    </citation>
    <scope>NUCLEOTIDE SEQUENCE [LARGE SCALE GENOMIC DNA]</scope>
    <source>
        <strain evidence="1 2">1099-18</strain>
    </source>
</reference>
<comment type="caution">
    <text evidence="1">The sequence shown here is derived from an EMBL/GenBank/DDBJ whole genome shotgun (WGS) entry which is preliminary data.</text>
</comment>
<sequence>MMPMLPSRSRPTSDTQTKTYWIFKSQGKLLPVGSVSNGEKRTCVATWQSWSVSLKKAILPDSALTSPGLVASDAVGEEVADEAVGKGKAGGLMIARAPKRWAYDDAGDSSPHIVMSVSFV</sequence>
<dbReference type="AlphaFoldDB" id="A0A0F2MD69"/>
<protein>
    <submittedName>
        <fullName evidence="1">Uncharacterized protein</fullName>
    </submittedName>
</protein>
<dbReference type="RefSeq" id="XP_016590319.1">
    <property type="nucleotide sequence ID" value="XM_016734708.1"/>
</dbReference>
<dbReference type="KEGG" id="ssck:SPSK_08058"/>
<accession>A0A0F2MD69</accession>
<dbReference type="GeneID" id="27669985"/>